<keyword evidence="5" id="KW-1185">Reference proteome</keyword>
<dbReference type="InterPro" id="IPR036291">
    <property type="entry name" value="NAD(P)-bd_dom_sf"/>
</dbReference>
<evidence type="ECO:0000313" key="5">
    <source>
        <dbReference type="Proteomes" id="UP000000925"/>
    </source>
</evidence>
<sequence>MHTRRTFLRNMALTASSLPLFNIAKAGPAANSKVNHASFGASGMAFADLKSIARSPHINLTAVAEVDANRLAKLKQDFPDVRVYKDWRVLLDKEGRHLDSVNVSTPDHMHGAMGITAMRMGLNVYGQKPLAQTLHETRRMAEVAKETGVVTQMGTQLTSSTYERLTARMIQDGVIGKVKEVHMFSHKNWGDSTVKPKRIDPIPAGLDWDLWLGVAEERDYIANYYHPGKWRARLDFGTGTLGDMGCHIYSPMFQALGVRAPLTVKSIGNAPNQYNWAVNEAFEYVFPGNERTAGDTVKVTWTDGSLRPPQELIERFGDKMPKQGSIFIGTDGILLHPHNELPVPYPREKFSDYRYPKFKARNHYDDFVEASRGEAIKPLADFATYGGPLTETVLIGALASRFPNETLNWDAKNLRFTNSEAANQFISRTYRKGWQIKGL</sequence>
<evidence type="ECO:0000259" key="3">
    <source>
        <dbReference type="Pfam" id="PF19051"/>
    </source>
</evidence>
<dbReference type="InterPro" id="IPR000683">
    <property type="entry name" value="Gfo/Idh/MocA-like_OxRdtase_N"/>
</dbReference>
<dbReference type="SUPFAM" id="SSF55347">
    <property type="entry name" value="Glyceraldehyde-3-phosphate dehydrogenase-like, C-terminal domain"/>
    <property type="match status" value="1"/>
</dbReference>
<protein>
    <submittedName>
        <fullName evidence="4">Oxidoreductase domain protein</fullName>
    </submittedName>
</protein>
<dbReference type="InterPro" id="IPR050463">
    <property type="entry name" value="Gfo/Idh/MocA_oxidrdct_glycsds"/>
</dbReference>
<feature type="chain" id="PRO_5003070849" evidence="1">
    <location>
        <begin position="27"/>
        <end position="439"/>
    </location>
</feature>
<evidence type="ECO:0000313" key="4">
    <source>
        <dbReference type="EMBL" id="ADE53571.1"/>
    </source>
</evidence>
<dbReference type="eggNOG" id="COG0673">
    <property type="taxonomic scope" value="Bacteria"/>
</dbReference>
<dbReference type="KEGG" id="caa:Caka_0546"/>
<feature type="domain" description="Gfo/Idh/MocA-like oxidoreductase N-terminal" evidence="2">
    <location>
        <begin position="39"/>
        <end position="154"/>
    </location>
</feature>
<dbReference type="GO" id="GO:0000166">
    <property type="term" value="F:nucleotide binding"/>
    <property type="evidence" value="ECO:0007669"/>
    <property type="project" value="InterPro"/>
</dbReference>
<dbReference type="STRING" id="583355.Caka_0546"/>
<gene>
    <name evidence="4" type="ordered locus">Caka_0546</name>
</gene>
<feature type="signal peptide" evidence="1">
    <location>
        <begin position="1"/>
        <end position="26"/>
    </location>
</feature>
<dbReference type="InterPro" id="IPR006311">
    <property type="entry name" value="TAT_signal"/>
</dbReference>
<dbReference type="RefSeq" id="WP_013042296.1">
    <property type="nucleotide sequence ID" value="NC_014008.1"/>
</dbReference>
<accession>D5ENR2</accession>
<reference evidence="4 5" key="1">
    <citation type="journal article" date="2010" name="Stand. Genomic Sci.">
        <title>Complete genome sequence of Coraliomargarita akajimensis type strain (04OKA010-24).</title>
        <authorList>
            <person name="Mavromatis K."/>
            <person name="Abt B."/>
            <person name="Brambilla E."/>
            <person name="Lapidus A."/>
            <person name="Copeland A."/>
            <person name="Deshpande S."/>
            <person name="Nolan M."/>
            <person name="Lucas S."/>
            <person name="Tice H."/>
            <person name="Cheng J.F."/>
            <person name="Han C."/>
            <person name="Detter J.C."/>
            <person name="Woyke T."/>
            <person name="Goodwin L."/>
            <person name="Pitluck S."/>
            <person name="Held B."/>
            <person name="Brettin T."/>
            <person name="Tapia R."/>
            <person name="Ivanova N."/>
            <person name="Mikhailova N."/>
            <person name="Pati A."/>
            <person name="Liolios K."/>
            <person name="Chen A."/>
            <person name="Palaniappan K."/>
            <person name="Land M."/>
            <person name="Hauser L."/>
            <person name="Chang Y.J."/>
            <person name="Jeffries C.D."/>
            <person name="Rohde M."/>
            <person name="Goker M."/>
            <person name="Bristow J."/>
            <person name="Eisen J.A."/>
            <person name="Markowitz V."/>
            <person name="Hugenholtz P."/>
            <person name="Klenk H.P."/>
            <person name="Kyrpides N.C."/>
        </authorList>
    </citation>
    <scope>NUCLEOTIDE SEQUENCE [LARGE SCALE GENOMIC DNA]</scope>
    <source>
        <strain evidence="5">DSM 45221 / IAM 15411 / JCM 23193 / KCTC 12865</strain>
    </source>
</reference>
<dbReference type="PROSITE" id="PS51318">
    <property type="entry name" value="TAT"/>
    <property type="match status" value="1"/>
</dbReference>
<dbReference type="AlphaFoldDB" id="D5ENR2"/>
<dbReference type="Pfam" id="PF19051">
    <property type="entry name" value="GFO_IDH_MocA_C2"/>
    <property type="match status" value="1"/>
</dbReference>
<dbReference type="PANTHER" id="PTHR43818:SF10">
    <property type="entry name" value="NADH-DEPENDENT DEHYDROGENASE-RELATED"/>
    <property type="match status" value="1"/>
</dbReference>
<dbReference type="Pfam" id="PF01408">
    <property type="entry name" value="GFO_IDH_MocA"/>
    <property type="match status" value="1"/>
</dbReference>
<dbReference type="PANTHER" id="PTHR43818">
    <property type="entry name" value="BCDNA.GH03377"/>
    <property type="match status" value="1"/>
</dbReference>
<dbReference type="InterPro" id="IPR043906">
    <property type="entry name" value="Gfo/Idh/MocA_OxRdtase_bact_C"/>
</dbReference>
<dbReference type="Gene3D" id="3.40.50.720">
    <property type="entry name" value="NAD(P)-binding Rossmann-like Domain"/>
    <property type="match status" value="1"/>
</dbReference>
<dbReference type="SUPFAM" id="SSF51735">
    <property type="entry name" value="NAD(P)-binding Rossmann-fold domains"/>
    <property type="match status" value="1"/>
</dbReference>
<evidence type="ECO:0000259" key="2">
    <source>
        <dbReference type="Pfam" id="PF01408"/>
    </source>
</evidence>
<keyword evidence="1" id="KW-0732">Signal</keyword>
<dbReference type="Proteomes" id="UP000000925">
    <property type="component" value="Chromosome"/>
</dbReference>
<organism evidence="4 5">
    <name type="scientific">Coraliomargarita akajimensis (strain DSM 45221 / IAM 15411 / JCM 23193 / KCTC 12865 / 04OKA010-24)</name>
    <dbReference type="NCBI Taxonomy" id="583355"/>
    <lineage>
        <taxon>Bacteria</taxon>
        <taxon>Pseudomonadati</taxon>
        <taxon>Verrucomicrobiota</taxon>
        <taxon>Opitutia</taxon>
        <taxon>Puniceicoccales</taxon>
        <taxon>Coraliomargaritaceae</taxon>
        <taxon>Coraliomargarita</taxon>
    </lineage>
</organism>
<proteinExistence type="predicted"/>
<dbReference type="Gene3D" id="3.30.360.10">
    <property type="entry name" value="Dihydrodipicolinate Reductase, domain 2"/>
    <property type="match status" value="1"/>
</dbReference>
<dbReference type="EMBL" id="CP001998">
    <property type="protein sequence ID" value="ADE53571.1"/>
    <property type="molecule type" value="Genomic_DNA"/>
</dbReference>
<feature type="domain" description="Gfo/Idh/MocA-like oxidoreductase bacterial type C-terminal" evidence="3">
    <location>
        <begin position="196"/>
        <end position="436"/>
    </location>
</feature>
<evidence type="ECO:0000256" key="1">
    <source>
        <dbReference type="SAM" id="SignalP"/>
    </source>
</evidence>
<dbReference type="HOGENOM" id="CLU_023194_24_0_0"/>
<dbReference type="OrthoDB" id="178551at2"/>
<name>D5ENR2_CORAD</name>